<dbReference type="PIRSF" id="PIRSF001359">
    <property type="entry name" value="F_bP_aldolase_II"/>
    <property type="match status" value="1"/>
</dbReference>
<feature type="binding site" evidence="2">
    <location>
        <position position="179"/>
    </location>
    <ligand>
        <name>dihydroxyacetone phosphate</name>
        <dbReference type="ChEBI" id="CHEBI:57642"/>
    </ligand>
</feature>
<reference evidence="4" key="1">
    <citation type="submission" date="2019-01" db="EMBL/GenBank/DDBJ databases">
        <authorList>
            <consortium name="Pathogen Informatics"/>
        </authorList>
    </citation>
    <scope>NUCLEOTIDE SEQUENCE [LARGE SCALE GENOMIC DNA]</scope>
    <source>
        <strain evidence="4">NCTC10113</strain>
    </source>
</reference>
<feature type="binding site" evidence="2">
    <location>
        <begin position="208"/>
        <end position="210"/>
    </location>
    <ligand>
        <name>dihydroxyacetone phosphate</name>
        <dbReference type="ChEBI" id="CHEBI:57642"/>
    </ligand>
</feature>
<evidence type="ECO:0000256" key="2">
    <source>
        <dbReference type="PIRSR" id="PIRSR001359-2"/>
    </source>
</evidence>
<keyword evidence="4" id="KW-0456">Lyase</keyword>
<evidence type="ECO:0000256" key="1">
    <source>
        <dbReference type="PIRSR" id="PIRSR001359-1"/>
    </source>
</evidence>
<feature type="active site" description="Proton donor" evidence="1">
    <location>
        <position position="85"/>
    </location>
</feature>
<name>A0A448ZYR3_METSV</name>
<dbReference type="GO" id="GO:0008270">
    <property type="term" value="F:zinc ion binding"/>
    <property type="evidence" value="ECO:0007669"/>
    <property type="project" value="InterPro"/>
</dbReference>
<dbReference type="PROSITE" id="PS00806">
    <property type="entry name" value="ALDOLASE_CLASS_II_2"/>
    <property type="match status" value="1"/>
</dbReference>
<dbReference type="InterPro" id="IPR050246">
    <property type="entry name" value="Class_II_FBP_aldolase"/>
</dbReference>
<keyword evidence="4" id="KW-0614">Plasmid</keyword>
<gene>
    <name evidence="4" type="primary">fba_2</name>
    <name evidence="4" type="ORF">NCTC10113_01279</name>
</gene>
<geneLocation type="plasmid" evidence="4">
    <name>2</name>
</geneLocation>
<dbReference type="PANTHER" id="PTHR30304">
    <property type="entry name" value="D-TAGATOSE-1,6-BISPHOSPHATE ALDOLASE"/>
    <property type="match status" value="1"/>
</dbReference>
<dbReference type="InterPro" id="IPR000771">
    <property type="entry name" value="FBA_II"/>
</dbReference>
<dbReference type="AlphaFoldDB" id="A0A448ZYR3"/>
<feature type="binding site" evidence="3">
    <location>
        <position position="106"/>
    </location>
    <ligand>
        <name>Zn(2+)</name>
        <dbReference type="ChEBI" id="CHEBI:29105"/>
        <label>2</label>
    </ligand>
</feature>
<dbReference type="GO" id="GO:0004332">
    <property type="term" value="F:fructose-bisphosphate aldolase activity"/>
    <property type="evidence" value="ECO:0007669"/>
    <property type="project" value="UniProtKB-EC"/>
</dbReference>
<keyword evidence="3" id="KW-0479">Metal-binding</keyword>
<dbReference type="EMBL" id="LR214939">
    <property type="protein sequence ID" value="VEU56373.1"/>
    <property type="molecule type" value="Genomic_DNA"/>
</dbReference>
<feature type="binding site" evidence="3">
    <location>
        <position position="86"/>
    </location>
    <ligand>
        <name>Zn(2+)</name>
        <dbReference type="ChEBI" id="CHEBI:29105"/>
        <label>1</label>
        <note>catalytic</note>
    </ligand>
</feature>
<proteinExistence type="predicted"/>
<dbReference type="GO" id="GO:0005975">
    <property type="term" value="P:carbohydrate metabolic process"/>
    <property type="evidence" value="ECO:0007669"/>
    <property type="project" value="InterPro"/>
</dbReference>
<evidence type="ECO:0000313" key="4">
    <source>
        <dbReference type="EMBL" id="VEU56373.1"/>
    </source>
</evidence>
<dbReference type="PANTHER" id="PTHR30304:SF0">
    <property type="entry name" value="D-TAGATOSE-1,6-BISPHOSPHATE ALDOLASE SUBUNIT GATY-RELATED"/>
    <property type="match status" value="1"/>
</dbReference>
<feature type="binding site" evidence="2">
    <location>
        <begin position="229"/>
        <end position="232"/>
    </location>
    <ligand>
        <name>dihydroxyacetone phosphate</name>
        <dbReference type="ChEBI" id="CHEBI:57642"/>
    </ligand>
</feature>
<protein>
    <submittedName>
        <fullName evidence="4">Fructose-bisphosphate aldolase</fullName>
        <ecNumber evidence="4">4.1.2.13</ecNumber>
    </submittedName>
</protein>
<dbReference type="Pfam" id="PF01116">
    <property type="entry name" value="F_bP_aldolase"/>
    <property type="match status" value="1"/>
</dbReference>
<dbReference type="EC" id="4.1.2.13" evidence="4"/>
<feature type="binding site" evidence="3">
    <location>
        <position position="178"/>
    </location>
    <ligand>
        <name>Zn(2+)</name>
        <dbReference type="ChEBI" id="CHEBI:29105"/>
        <label>1</label>
        <note>catalytic</note>
    </ligand>
</feature>
<dbReference type="Gene3D" id="3.20.20.70">
    <property type="entry name" value="Aldolase class I"/>
    <property type="match status" value="1"/>
</dbReference>
<evidence type="ECO:0000256" key="3">
    <source>
        <dbReference type="PIRSR" id="PIRSR001359-3"/>
    </source>
</evidence>
<dbReference type="CDD" id="cd00947">
    <property type="entry name" value="TBP_aldolase_IIB"/>
    <property type="match status" value="1"/>
</dbReference>
<dbReference type="RefSeq" id="WP_029670616.1">
    <property type="nucleotide sequence ID" value="NZ_BPLV01000001.1"/>
</dbReference>
<dbReference type="NCBIfam" id="TIGR00167">
    <property type="entry name" value="cbbA"/>
    <property type="match status" value="1"/>
</dbReference>
<organism evidence="4">
    <name type="scientific">Metamycoplasma salivarium</name>
    <name type="common">Mycoplasma salivarium</name>
    <dbReference type="NCBI Taxonomy" id="2124"/>
    <lineage>
        <taxon>Bacteria</taxon>
        <taxon>Bacillati</taxon>
        <taxon>Mycoplasmatota</taxon>
        <taxon>Mycoplasmoidales</taxon>
        <taxon>Metamycoplasmataceae</taxon>
        <taxon>Metamycoplasma</taxon>
    </lineage>
</organism>
<dbReference type="SUPFAM" id="SSF51569">
    <property type="entry name" value="Aldolase"/>
    <property type="match status" value="1"/>
</dbReference>
<comment type="cofactor">
    <cofactor evidence="3">
        <name>Zn(2+)</name>
        <dbReference type="ChEBI" id="CHEBI:29105"/>
    </cofactor>
    <text evidence="3">Binds 2 Zn(2+) ions per subunit. One is catalytic and the other provides a structural contribution.</text>
</comment>
<accession>A0A448ZYR3</accession>
<keyword evidence="3" id="KW-0862">Zinc</keyword>
<dbReference type="InterPro" id="IPR013785">
    <property type="entry name" value="Aldolase_TIM"/>
</dbReference>
<feature type="binding site" evidence="3">
    <location>
        <position position="207"/>
    </location>
    <ligand>
        <name>Zn(2+)</name>
        <dbReference type="ChEBI" id="CHEBI:29105"/>
        <label>1</label>
        <note>catalytic</note>
    </ligand>
</feature>
<feature type="binding site" evidence="3">
    <location>
        <position position="136"/>
    </location>
    <ligand>
        <name>Zn(2+)</name>
        <dbReference type="ChEBI" id="CHEBI:29105"/>
        <label>2</label>
    </ligand>
</feature>
<sequence length="288" mass="32590">MKLVNMKKMLAKAYKEKYAIPHININNLEWAKITLLTAEECKSPIIVAFSPKTIEYVGGYHVAAWLIKNLIWDLNISVPVALHLDHGNYDECLKAIEAGFSSIMYDGSCEEFKINCKNTKALSEIAKKNYVSLEVEIGKIGGCEDNKFVQGAISNLEEVKEISKLDICCLAIGINNFHGEYPKDWNGLDFELLKKINAAINLPLVLHGGSQIPEEQIIKSIGFGISKININTELQIVYANALKEYMEINNLDENRNYDPRKINKFAMQKMKEVLIEKFKVFNSINKAK</sequence>